<evidence type="ECO:0000313" key="3">
    <source>
        <dbReference type="Proteomes" id="UP000799779"/>
    </source>
</evidence>
<keyword evidence="1" id="KW-0732">Signal</keyword>
<dbReference type="AlphaFoldDB" id="A0A6A5W623"/>
<feature type="chain" id="PRO_5025528337" description="Secreted protein" evidence="1">
    <location>
        <begin position="17"/>
        <end position="197"/>
    </location>
</feature>
<protein>
    <recommendedName>
        <fullName evidence="4">Secreted protein</fullName>
    </recommendedName>
</protein>
<sequence length="197" mass="22485">MLFLWVGLFCLHSLTSQNYTQRPMASLLRKALFMVMAKGSCCDAVIRQPGYGLAILGVPSLKVRSFCPTEYFAVNLQSDLRRQLGKKRRLGLFIHDQPWALIDRKRVRPVPECSFTPTLIGNACLFRSLFNCFIGSDSVTFLILPCDCTIECTREEADGNASCRNQCCVFESRPDGWPYSLGVLFDSFHIMDRERHW</sequence>
<gene>
    <name evidence="2" type="ORF">P154DRAFT_306303</name>
</gene>
<feature type="signal peptide" evidence="1">
    <location>
        <begin position="1"/>
        <end position="16"/>
    </location>
</feature>
<evidence type="ECO:0000256" key="1">
    <source>
        <dbReference type="SAM" id="SignalP"/>
    </source>
</evidence>
<evidence type="ECO:0000313" key="2">
    <source>
        <dbReference type="EMBL" id="KAF1996767.1"/>
    </source>
</evidence>
<reference evidence="2" key="1">
    <citation type="journal article" date="2020" name="Stud. Mycol.">
        <title>101 Dothideomycetes genomes: a test case for predicting lifestyles and emergence of pathogens.</title>
        <authorList>
            <person name="Haridas S."/>
            <person name="Albert R."/>
            <person name="Binder M."/>
            <person name="Bloem J."/>
            <person name="Labutti K."/>
            <person name="Salamov A."/>
            <person name="Andreopoulos B."/>
            <person name="Baker S."/>
            <person name="Barry K."/>
            <person name="Bills G."/>
            <person name="Bluhm B."/>
            <person name="Cannon C."/>
            <person name="Castanera R."/>
            <person name="Culley D."/>
            <person name="Daum C."/>
            <person name="Ezra D."/>
            <person name="Gonzalez J."/>
            <person name="Henrissat B."/>
            <person name="Kuo A."/>
            <person name="Liang C."/>
            <person name="Lipzen A."/>
            <person name="Lutzoni F."/>
            <person name="Magnuson J."/>
            <person name="Mondo S."/>
            <person name="Nolan M."/>
            <person name="Ohm R."/>
            <person name="Pangilinan J."/>
            <person name="Park H.-J."/>
            <person name="Ramirez L."/>
            <person name="Alfaro M."/>
            <person name="Sun H."/>
            <person name="Tritt A."/>
            <person name="Yoshinaga Y."/>
            <person name="Zwiers L.-H."/>
            <person name="Turgeon B."/>
            <person name="Goodwin S."/>
            <person name="Spatafora J."/>
            <person name="Crous P."/>
            <person name="Grigoriev I."/>
        </authorList>
    </citation>
    <scope>NUCLEOTIDE SEQUENCE</scope>
    <source>
        <strain evidence="2">CBS 123094</strain>
    </source>
</reference>
<evidence type="ECO:0008006" key="4">
    <source>
        <dbReference type="Google" id="ProtNLM"/>
    </source>
</evidence>
<dbReference type="Proteomes" id="UP000799779">
    <property type="component" value="Unassembled WGS sequence"/>
</dbReference>
<dbReference type="EMBL" id="ML977621">
    <property type="protein sequence ID" value="KAF1996767.1"/>
    <property type="molecule type" value="Genomic_DNA"/>
</dbReference>
<name>A0A6A5W623_9PLEO</name>
<keyword evidence="3" id="KW-1185">Reference proteome</keyword>
<organism evidence="2 3">
    <name type="scientific">Amniculicola lignicola CBS 123094</name>
    <dbReference type="NCBI Taxonomy" id="1392246"/>
    <lineage>
        <taxon>Eukaryota</taxon>
        <taxon>Fungi</taxon>
        <taxon>Dikarya</taxon>
        <taxon>Ascomycota</taxon>
        <taxon>Pezizomycotina</taxon>
        <taxon>Dothideomycetes</taxon>
        <taxon>Pleosporomycetidae</taxon>
        <taxon>Pleosporales</taxon>
        <taxon>Amniculicolaceae</taxon>
        <taxon>Amniculicola</taxon>
    </lineage>
</organism>
<proteinExistence type="predicted"/>
<accession>A0A6A5W623</accession>